<name>A0A1K2H3H0_9NEIS</name>
<accession>A0A1K2H3H0</accession>
<dbReference type="InterPro" id="IPR005530">
    <property type="entry name" value="SPW"/>
</dbReference>
<evidence type="ECO:0000313" key="4">
    <source>
        <dbReference type="Proteomes" id="UP000186513"/>
    </source>
</evidence>
<dbReference type="EMBL" id="FPKR01000001">
    <property type="protein sequence ID" value="SFZ70219.1"/>
    <property type="molecule type" value="Genomic_DNA"/>
</dbReference>
<gene>
    <name evidence="3" type="ORF">SAMN02745887_00109</name>
</gene>
<keyword evidence="1" id="KW-0812">Transmembrane</keyword>
<dbReference type="Proteomes" id="UP000186513">
    <property type="component" value="Unassembled WGS sequence"/>
</dbReference>
<evidence type="ECO:0000313" key="3">
    <source>
        <dbReference type="EMBL" id="SFZ70219.1"/>
    </source>
</evidence>
<dbReference type="AlphaFoldDB" id="A0A1K2H3H0"/>
<keyword evidence="4" id="KW-1185">Reference proteome</keyword>
<evidence type="ECO:0000259" key="2">
    <source>
        <dbReference type="Pfam" id="PF03779"/>
    </source>
</evidence>
<feature type="domain" description="SPW repeat-containing integral membrane" evidence="2">
    <location>
        <begin position="6"/>
        <end position="99"/>
    </location>
</feature>
<evidence type="ECO:0000256" key="1">
    <source>
        <dbReference type="SAM" id="Phobius"/>
    </source>
</evidence>
<dbReference type="STRING" id="1121279.SAMN02745887_00109"/>
<dbReference type="OrthoDB" id="32521at2"/>
<dbReference type="RefSeq" id="WP_072426668.1">
    <property type="nucleotide sequence ID" value="NZ_FPKR01000001.1"/>
</dbReference>
<sequence>MRVQHWQDIASLAVGVWLLASPWALGFSGVAAVMTAVLGAAVVLFAVEGLWLPSYLEAWCEGGVGLVLVLLPWLTGFADQAQASRNSVLAGLCVLLFAVWEMVDDPELQSRWQAWRRTHLPH</sequence>
<protein>
    <submittedName>
        <fullName evidence="3">SPW repeat-containing protein</fullName>
    </submittedName>
</protein>
<proteinExistence type="predicted"/>
<keyword evidence="1" id="KW-1133">Transmembrane helix</keyword>
<reference evidence="3 4" key="1">
    <citation type="submission" date="2016-11" db="EMBL/GenBank/DDBJ databases">
        <authorList>
            <person name="Jaros S."/>
            <person name="Januszkiewicz K."/>
            <person name="Wedrychowicz H."/>
        </authorList>
    </citation>
    <scope>NUCLEOTIDE SEQUENCE [LARGE SCALE GENOMIC DNA]</scope>
    <source>
        <strain evidence="3 4">DSM 18899</strain>
    </source>
</reference>
<keyword evidence="1" id="KW-0472">Membrane</keyword>
<feature type="transmembrane region" description="Helical" evidence="1">
    <location>
        <begin position="55"/>
        <end position="74"/>
    </location>
</feature>
<feature type="transmembrane region" description="Helical" evidence="1">
    <location>
        <begin position="86"/>
        <end position="103"/>
    </location>
</feature>
<organism evidence="3 4">
    <name type="scientific">Chitinimonas taiwanensis DSM 18899</name>
    <dbReference type="NCBI Taxonomy" id="1121279"/>
    <lineage>
        <taxon>Bacteria</taxon>
        <taxon>Pseudomonadati</taxon>
        <taxon>Pseudomonadota</taxon>
        <taxon>Betaproteobacteria</taxon>
        <taxon>Neisseriales</taxon>
        <taxon>Chitinibacteraceae</taxon>
        <taxon>Chitinimonas</taxon>
    </lineage>
</organism>
<dbReference type="Pfam" id="PF03779">
    <property type="entry name" value="SPW"/>
    <property type="match status" value="1"/>
</dbReference>